<dbReference type="AlphaFoldDB" id="A0A1M5THZ6"/>
<dbReference type="STRING" id="299255.SAMN02745129_2154"/>
<organism evidence="3 4">
    <name type="scientific">Ferrimonas marina</name>
    <dbReference type="NCBI Taxonomy" id="299255"/>
    <lineage>
        <taxon>Bacteria</taxon>
        <taxon>Pseudomonadati</taxon>
        <taxon>Pseudomonadota</taxon>
        <taxon>Gammaproteobacteria</taxon>
        <taxon>Alteromonadales</taxon>
        <taxon>Ferrimonadaceae</taxon>
        <taxon>Ferrimonas</taxon>
    </lineage>
</organism>
<feature type="transmembrane region" description="Helical" evidence="1">
    <location>
        <begin position="173"/>
        <end position="194"/>
    </location>
</feature>
<feature type="transmembrane region" description="Helical" evidence="1">
    <location>
        <begin position="133"/>
        <end position="152"/>
    </location>
</feature>
<feature type="transmembrane region" description="Helical" evidence="1">
    <location>
        <begin position="68"/>
        <end position="91"/>
    </location>
</feature>
<gene>
    <name evidence="3" type="ORF">SAMN02745129_2154</name>
</gene>
<proteinExistence type="predicted"/>
<keyword evidence="1" id="KW-0472">Membrane</keyword>
<reference evidence="3 4" key="1">
    <citation type="submission" date="2016-11" db="EMBL/GenBank/DDBJ databases">
        <authorList>
            <person name="Jaros S."/>
            <person name="Januszkiewicz K."/>
            <person name="Wedrychowicz H."/>
        </authorList>
    </citation>
    <scope>NUCLEOTIDE SEQUENCE [LARGE SCALE GENOMIC DNA]</scope>
    <source>
        <strain evidence="3 4">DSM 16917</strain>
    </source>
</reference>
<name>A0A1M5THZ6_9GAMM</name>
<feature type="transmembrane region" description="Helical" evidence="1">
    <location>
        <begin position="29"/>
        <end position="56"/>
    </location>
</feature>
<keyword evidence="1" id="KW-1133">Transmembrane helix</keyword>
<feature type="chain" id="PRO_5009913943" evidence="2">
    <location>
        <begin position="20"/>
        <end position="202"/>
    </location>
</feature>
<sequence length="202" mass="21600">MRRSWWGVLALVFIAPAQASSVGEELYNAYAPFVLQIAYLAGLILFGSGIYGFYRASKGHGDGSTNKSAFATVIAGTALLSVGTFFSIWAATMWGEQVSSNSLTTLDPALRNLANTQDSFLTQFMSPSALQDLFAYLQLLGVIAFVRGTFLIKDLGLSGQSGQAAGPMKVFSHIIGGVLLINLSKFGCMLHYTFDISALCVT</sequence>
<keyword evidence="2" id="KW-0732">Signal</keyword>
<evidence type="ECO:0000313" key="4">
    <source>
        <dbReference type="Proteomes" id="UP000184268"/>
    </source>
</evidence>
<protein>
    <submittedName>
        <fullName evidence="3">Uncharacterized protein</fullName>
    </submittedName>
</protein>
<dbReference type="RefSeq" id="WP_067665621.1">
    <property type="nucleotide sequence ID" value="NZ_FQXG01000003.1"/>
</dbReference>
<evidence type="ECO:0000256" key="1">
    <source>
        <dbReference type="SAM" id="Phobius"/>
    </source>
</evidence>
<dbReference type="EMBL" id="FQXG01000003">
    <property type="protein sequence ID" value="SHH50387.1"/>
    <property type="molecule type" value="Genomic_DNA"/>
</dbReference>
<evidence type="ECO:0000313" key="3">
    <source>
        <dbReference type="EMBL" id="SHH50387.1"/>
    </source>
</evidence>
<feature type="signal peptide" evidence="2">
    <location>
        <begin position="1"/>
        <end position="19"/>
    </location>
</feature>
<keyword evidence="1" id="KW-0812">Transmembrane</keyword>
<dbReference type="Proteomes" id="UP000184268">
    <property type="component" value="Unassembled WGS sequence"/>
</dbReference>
<evidence type="ECO:0000256" key="2">
    <source>
        <dbReference type="SAM" id="SignalP"/>
    </source>
</evidence>
<accession>A0A1M5THZ6</accession>
<keyword evidence="4" id="KW-1185">Reference proteome</keyword>